<name>A0A7C4D0X0_9CREN</name>
<accession>A0A7C4D0X0</accession>
<evidence type="ECO:0008006" key="2">
    <source>
        <dbReference type="Google" id="ProtNLM"/>
    </source>
</evidence>
<protein>
    <recommendedName>
        <fullName evidence="2">DUF47 family protein</fullName>
    </recommendedName>
</protein>
<proteinExistence type="predicted"/>
<reference evidence="1" key="1">
    <citation type="journal article" date="2020" name="mSystems">
        <title>Genome- and Community-Level Interaction Insights into Carbon Utilization and Element Cycling Functions of Hydrothermarchaeota in Hydrothermal Sediment.</title>
        <authorList>
            <person name="Zhou Z."/>
            <person name="Liu Y."/>
            <person name="Xu W."/>
            <person name="Pan J."/>
            <person name="Luo Z.H."/>
            <person name="Li M."/>
        </authorList>
    </citation>
    <scope>NUCLEOTIDE SEQUENCE [LARGE SCALE GENOMIC DNA]</scope>
    <source>
        <strain evidence="1">SpSt-658</strain>
    </source>
</reference>
<evidence type="ECO:0000313" key="1">
    <source>
        <dbReference type="EMBL" id="HGM07507.1"/>
    </source>
</evidence>
<organism evidence="1">
    <name type="scientific">Ignisphaera aggregans</name>
    <dbReference type="NCBI Taxonomy" id="334771"/>
    <lineage>
        <taxon>Archaea</taxon>
        <taxon>Thermoproteota</taxon>
        <taxon>Thermoprotei</taxon>
        <taxon>Desulfurococcales</taxon>
        <taxon>Desulfurococcaceae</taxon>
        <taxon>Ignisphaera</taxon>
    </lineage>
</organism>
<gene>
    <name evidence="1" type="ORF">ENU31_03755</name>
</gene>
<dbReference type="EMBL" id="DTCA01000114">
    <property type="protein sequence ID" value="HGM07507.1"/>
    <property type="molecule type" value="Genomic_DNA"/>
</dbReference>
<dbReference type="AlphaFoldDB" id="A0A7C4D0X0"/>
<sequence length="143" mass="16843">MNRTNIVQMLEDTVYKHSRYVERCKIALKRVSQGKKLDKLNEGLSNLAKLSKRLEEILRFISDSLSSKNLSIEEIESIATITFYIYEVSVEEERVIWLKYAKEFSNEQQIEDVNAHLMRLEHLKNVAKEVLDNVEKCSTFLFR</sequence>
<comment type="caution">
    <text evidence="1">The sequence shown here is derived from an EMBL/GenBank/DDBJ whole genome shotgun (WGS) entry which is preliminary data.</text>
</comment>